<keyword evidence="2" id="KW-1185">Reference proteome</keyword>
<proteinExistence type="predicted"/>
<dbReference type="AlphaFoldDB" id="A0AAV4N9R3"/>
<evidence type="ECO:0000313" key="2">
    <source>
        <dbReference type="Proteomes" id="UP001054945"/>
    </source>
</evidence>
<sequence length="96" mass="10595">MLILTLIISPWTGQRVVIRSRDAFPPSDKSYQCPPRGLPVPSRLCKWLNFAHATCLAISITPLRQGLNRRCCNAADRSARQYGGIISGVRQDVSAS</sequence>
<comment type="caution">
    <text evidence="1">The sequence shown here is derived from an EMBL/GenBank/DDBJ whole genome shotgun (WGS) entry which is preliminary data.</text>
</comment>
<name>A0AAV4N9R3_CAEEX</name>
<gene>
    <name evidence="1" type="ORF">CEXT_315071</name>
</gene>
<accession>A0AAV4N9R3</accession>
<organism evidence="1 2">
    <name type="scientific">Caerostris extrusa</name>
    <name type="common">Bark spider</name>
    <name type="synonym">Caerostris bankana</name>
    <dbReference type="NCBI Taxonomy" id="172846"/>
    <lineage>
        <taxon>Eukaryota</taxon>
        <taxon>Metazoa</taxon>
        <taxon>Ecdysozoa</taxon>
        <taxon>Arthropoda</taxon>
        <taxon>Chelicerata</taxon>
        <taxon>Arachnida</taxon>
        <taxon>Araneae</taxon>
        <taxon>Araneomorphae</taxon>
        <taxon>Entelegynae</taxon>
        <taxon>Araneoidea</taxon>
        <taxon>Araneidae</taxon>
        <taxon>Caerostris</taxon>
    </lineage>
</organism>
<reference evidence="1 2" key="1">
    <citation type="submission" date="2021-06" db="EMBL/GenBank/DDBJ databases">
        <title>Caerostris extrusa draft genome.</title>
        <authorList>
            <person name="Kono N."/>
            <person name="Arakawa K."/>
        </authorList>
    </citation>
    <scope>NUCLEOTIDE SEQUENCE [LARGE SCALE GENOMIC DNA]</scope>
</reference>
<dbReference type="Proteomes" id="UP001054945">
    <property type="component" value="Unassembled WGS sequence"/>
</dbReference>
<dbReference type="EMBL" id="BPLR01003106">
    <property type="protein sequence ID" value="GIX81203.1"/>
    <property type="molecule type" value="Genomic_DNA"/>
</dbReference>
<protein>
    <submittedName>
        <fullName evidence="1">Uncharacterized protein</fullName>
    </submittedName>
</protein>
<evidence type="ECO:0000313" key="1">
    <source>
        <dbReference type="EMBL" id="GIX81203.1"/>
    </source>
</evidence>